<dbReference type="EMBL" id="KL197712">
    <property type="protein sequence ID" value="KDQ61624.1"/>
    <property type="molecule type" value="Genomic_DNA"/>
</dbReference>
<sequence length="181" mass="19591">MFSTVRTPLASPSLKQGFHHAKAYPFPGGGPHSPSVTGRMPHTPLLPPVLLASTSHARPVTARGQGCDRTFSVSGYFPEVFVPVLSAKVGPIRTRGDRAEMANKLISNGQTARKARWAERKANKSLRLNLTPAVISEEEGLNNSVASMSMTKVGGERVGNGGFKRASERVSTPYPRERWLD</sequence>
<keyword evidence="3" id="KW-1185">Reference proteome</keyword>
<accession>A0A067Q3R9</accession>
<reference evidence="3" key="1">
    <citation type="journal article" date="2014" name="Proc. Natl. Acad. Sci. U.S.A.">
        <title>Extensive sampling of basidiomycete genomes demonstrates inadequacy of the white-rot/brown-rot paradigm for wood decay fungi.</title>
        <authorList>
            <person name="Riley R."/>
            <person name="Salamov A.A."/>
            <person name="Brown D.W."/>
            <person name="Nagy L.G."/>
            <person name="Floudas D."/>
            <person name="Held B.W."/>
            <person name="Levasseur A."/>
            <person name="Lombard V."/>
            <person name="Morin E."/>
            <person name="Otillar R."/>
            <person name="Lindquist E.A."/>
            <person name="Sun H."/>
            <person name="LaButti K.M."/>
            <person name="Schmutz J."/>
            <person name="Jabbour D."/>
            <person name="Luo H."/>
            <person name="Baker S.E."/>
            <person name="Pisabarro A.G."/>
            <person name="Walton J.D."/>
            <person name="Blanchette R.A."/>
            <person name="Henrissat B."/>
            <person name="Martin F."/>
            <person name="Cullen D."/>
            <person name="Hibbett D.S."/>
            <person name="Grigoriev I.V."/>
        </authorList>
    </citation>
    <scope>NUCLEOTIDE SEQUENCE [LARGE SCALE GENOMIC DNA]</scope>
    <source>
        <strain evidence="3">MUCL 33604</strain>
    </source>
</reference>
<evidence type="ECO:0000313" key="2">
    <source>
        <dbReference type="EMBL" id="KDQ61624.1"/>
    </source>
</evidence>
<dbReference type="HOGENOM" id="CLU_1235143_0_0_1"/>
<feature type="region of interest" description="Disordered" evidence="1">
    <location>
        <begin position="156"/>
        <end position="181"/>
    </location>
</feature>
<evidence type="ECO:0000313" key="3">
    <source>
        <dbReference type="Proteomes" id="UP000027265"/>
    </source>
</evidence>
<organism evidence="2 3">
    <name type="scientific">Jaapia argillacea MUCL 33604</name>
    <dbReference type="NCBI Taxonomy" id="933084"/>
    <lineage>
        <taxon>Eukaryota</taxon>
        <taxon>Fungi</taxon>
        <taxon>Dikarya</taxon>
        <taxon>Basidiomycota</taxon>
        <taxon>Agaricomycotina</taxon>
        <taxon>Agaricomycetes</taxon>
        <taxon>Agaricomycetidae</taxon>
        <taxon>Jaapiales</taxon>
        <taxon>Jaapiaceae</taxon>
        <taxon>Jaapia</taxon>
    </lineage>
</organism>
<dbReference type="Proteomes" id="UP000027265">
    <property type="component" value="Unassembled WGS sequence"/>
</dbReference>
<dbReference type="InParanoid" id="A0A067Q3R9"/>
<evidence type="ECO:0000256" key="1">
    <source>
        <dbReference type="SAM" id="MobiDB-lite"/>
    </source>
</evidence>
<gene>
    <name evidence="2" type="ORF">JAAARDRAFT_516814</name>
</gene>
<dbReference type="OrthoDB" id="10476744at2759"/>
<name>A0A067Q3R9_9AGAM</name>
<protein>
    <submittedName>
        <fullName evidence="2">Uncharacterized protein</fullName>
    </submittedName>
</protein>
<dbReference type="AlphaFoldDB" id="A0A067Q3R9"/>
<proteinExistence type="predicted"/>